<dbReference type="EC" id="5.4.99.-" evidence="5"/>
<dbReference type="InterPro" id="IPR006145">
    <property type="entry name" value="PsdUridine_synth_RsuA/RluA"/>
</dbReference>
<feature type="domain" description="Pseudouridine synthase RsuA/RluA-like" evidence="7">
    <location>
        <begin position="130"/>
        <end position="281"/>
    </location>
</feature>
<dbReference type="Gene3D" id="3.10.290.10">
    <property type="entry name" value="RNA-binding S4 domain"/>
    <property type="match status" value="1"/>
</dbReference>
<feature type="region of interest" description="Disordered" evidence="6">
    <location>
        <begin position="1"/>
        <end position="28"/>
    </location>
</feature>
<evidence type="ECO:0000256" key="2">
    <source>
        <dbReference type="ARBA" id="ARBA00023235"/>
    </source>
</evidence>
<dbReference type="NCBIfam" id="TIGR00005">
    <property type="entry name" value="rluA_subfam"/>
    <property type="match status" value="1"/>
</dbReference>
<dbReference type="RefSeq" id="WP_200192618.1">
    <property type="nucleotide sequence ID" value="NZ_JAENHM010000030.1"/>
</dbReference>
<dbReference type="PROSITE" id="PS50889">
    <property type="entry name" value="S4"/>
    <property type="match status" value="1"/>
</dbReference>
<evidence type="ECO:0000256" key="1">
    <source>
        <dbReference type="ARBA" id="ARBA00010876"/>
    </source>
</evidence>
<evidence type="ECO:0000256" key="4">
    <source>
        <dbReference type="PROSITE-ProRule" id="PRU00182"/>
    </source>
</evidence>
<dbReference type="CDD" id="cd02869">
    <property type="entry name" value="PseudoU_synth_RluA_like"/>
    <property type="match status" value="1"/>
</dbReference>
<evidence type="ECO:0000259" key="7">
    <source>
        <dbReference type="Pfam" id="PF00849"/>
    </source>
</evidence>
<dbReference type="PANTHER" id="PTHR21600:SF44">
    <property type="entry name" value="RIBOSOMAL LARGE SUBUNIT PSEUDOURIDINE SYNTHASE D"/>
    <property type="match status" value="1"/>
</dbReference>
<dbReference type="InterPro" id="IPR006224">
    <property type="entry name" value="PsdUridine_synth_RluA-like_CS"/>
</dbReference>
<dbReference type="InterPro" id="IPR006225">
    <property type="entry name" value="PsdUridine_synth_RluC/D"/>
</dbReference>
<comment type="catalytic activity">
    <reaction evidence="3">
        <text>uridine(1911/1915/1917) in 23S rRNA = pseudouridine(1911/1915/1917) in 23S rRNA</text>
        <dbReference type="Rhea" id="RHEA:42524"/>
        <dbReference type="Rhea" id="RHEA-COMP:10097"/>
        <dbReference type="Rhea" id="RHEA-COMP:10098"/>
        <dbReference type="ChEBI" id="CHEBI:65314"/>
        <dbReference type="ChEBI" id="CHEBI:65315"/>
        <dbReference type="EC" id="5.4.99.23"/>
    </reaction>
</comment>
<dbReference type="SUPFAM" id="SSF55174">
    <property type="entry name" value="Alpha-L RNA-binding motif"/>
    <property type="match status" value="1"/>
</dbReference>
<proteinExistence type="inferred from homology"/>
<dbReference type="CDD" id="cd00165">
    <property type="entry name" value="S4"/>
    <property type="match status" value="1"/>
</dbReference>
<feature type="compositionally biased region" description="Polar residues" evidence="6">
    <location>
        <begin position="1"/>
        <end position="17"/>
    </location>
</feature>
<dbReference type="Pfam" id="PF00849">
    <property type="entry name" value="PseudoU_synth_2"/>
    <property type="match status" value="1"/>
</dbReference>
<evidence type="ECO:0000256" key="5">
    <source>
        <dbReference type="RuleBase" id="RU362028"/>
    </source>
</evidence>
<reference evidence="9" key="1">
    <citation type="submission" date="2021-01" db="EMBL/GenBank/DDBJ databases">
        <title>Genome public.</title>
        <authorList>
            <person name="Liu C."/>
            <person name="Sun Q."/>
        </authorList>
    </citation>
    <scope>NUCLEOTIDE SEQUENCE [LARGE SCALE GENOMIC DNA]</scope>
    <source>
        <strain evidence="9">YIM B02556</strain>
    </source>
</reference>
<sequence>MTDSPKPSADSADNTSIEAKGDSKVETRTVTADEADMRLDRWFKRHFPDVNHSYLQKLLRTGQVRIDGKRSETSSRLAAGQSVRIPPLAAWAAPVKGPNHGSAQGAGKPKGMSDKQIAELQALVLYRDADVIAINKPAGLAVQGGTGTSKHLDAMLDALRFDGSERPKLVHRLDKDTSGVLLLARTTFAASKLTELFRGSAVRKIYWAVTVGVPTPYQGKIDLALAKEGGPQGERVAENKEEGKRALTVYSVQENVGKQAAFVAMWPLTGRTHQLRVHMAAVGTPILGDGKYAGQGAFLAGAEVAKKLHLHARRLVLPHPRGGKTIDVTAPLPDHMQATWKYFGFSPNLRDDPFEDFE</sequence>
<protein>
    <recommendedName>
        <fullName evidence="5">Pseudouridine synthase</fullName>
        <ecNumber evidence="5">5.4.99.-</ecNumber>
    </recommendedName>
</protein>
<dbReference type="EMBL" id="JAENHM010000030">
    <property type="protein sequence ID" value="MBK1837757.1"/>
    <property type="molecule type" value="Genomic_DNA"/>
</dbReference>
<evidence type="ECO:0000313" key="8">
    <source>
        <dbReference type="EMBL" id="MBK1837757.1"/>
    </source>
</evidence>
<dbReference type="PROSITE" id="PS01129">
    <property type="entry name" value="PSI_RLU"/>
    <property type="match status" value="1"/>
</dbReference>
<organism evidence="8 9">
    <name type="scientific">Azospirillum endophyticum</name>
    <dbReference type="NCBI Taxonomy" id="2800326"/>
    <lineage>
        <taxon>Bacteria</taxon>
        <taxon>Pseudomonadati</taxon>
        <taxon>Pseudomonadota</taxon>
        <taxon>Alphaproteobacteria</taxon>
        <taxon>Rhodospirillales</taxon>
        <taxon>Azospirillaceae</taxon>
        <taxon>Azospirillum</taxon>
    </lineage>
</organism>
<evidence type="ECO:0000256" key="6">
    <source>
        <dbReference type="SAM" id="MobiDB-lite"/>
    </source>
</evidence>
<keyword evidence="2 5" id="KW-0413">Isomerase</keyword>
<keyword evidence="9" id="KW-1185">Reference proteome</keyword>
<dbReference type="InterPro" id="IPR050188">
    <property type="entry name" value="RluA_PseudoU_synthase"/>
</dbReference>
<name>A0ABS1F2W6_9PROT</name>
<comment type="catalytic activity">
    <reaction evidence="5">
        <text>a uridine in RNA = a pseudouridine in RNA</text>
        <dbReference type="Rhea" id="RHEA:48348"/>
        <dbReference type="Rhea" id="RHEA-COMP:12068"/>
        <dbReference type="Rhea" id="RHEA-COMP:12069"/>
        <dbReference type="ChEBI" id="CHEBI:65314"/>
        <dbReference type="ChEBI" id="CHEBI:65315"/>
    </reaction>
</comment>
<evidence type="ECO:0000256" key="3">
    <source>
        <dbReference type="ARBA" id="ARBA00036882"/>
    </source>
</evidence>
<dbReference type="PANTHER" id="PTHR21600">
    <property type="entry name" value="MITOCHONDRIAL RNA PSEUDOURIDINE SYNTHASE"/>
    <property type="match status" value="1"/>
</dbReference>
<dbReference type="Gene3D" id="3.30.2350.10">
    <property type="entry name" value="Pseudouridine synthase"/>
    <property type="match status" value="1"/>
</dbReference>
<dbReference type="SUPFAM" id="SSF55120">
    <property type="entry name" value="Pseudouridine synthase"/>
    <property type="match status" value="1"/>
</dbReference>
<dbReference type="InterPro" id="IPR020103">
    <property type="entry name" value="PsdUridine_synth_cat_dom_sf"/>
</dbReference>
<dbReference type="InterPro" id="IPR036986">
    <property type="entry name" value="S4_RNA-bd_sf"/>
</dbReference>
<comment type="function">
    <text evidence="5">Responsible for synthesis of pseudouridine from uracil.</text>
</comment>
<evidence type="ECO:0000313" key="9">
    <source>
        <dbReference type="Proteomes" id="UP000652760"/>
    </source>
</evidence>
<gene>
    <name evidence="8" type="ORF">JHL17_10055</name>
</gene>
<comment type="caution">
    <text evidence="8">The sequence shown here is derived from an EMBL/GenBank/DDBJ whole genome shotgun (WGS) entry which is preliminary data.</text>
</comment>
<dbReference type="Proteomes" id="UP000652760">
    <property type="component" value="Unassembled WGS sequence"/>
</dbReference>
<comment type="similarity">
    <text evidence="1 5">Belongs to the pseudouridine synthase RluA family.</text>
</comment>
<accession>A0ABS1F2W6</accession>
<keyword evidence="4" id="KW-0694">RNA-binding</keyword>